<dbReference type="AlphaFoldDB" id="A0A9P0CWD7"/>
<dbReference type="Proteomes" id="UP001153636">
    <property type="component" value="Chromosome 21"/>
</dbReference>
<proteinExistence type="predicted"/>
<accession>A0A9P0CWD7</accession>
<dbReference type="Gene3D" id="1.10.10.60">
    <property type="entry name" value="Homeodomain-like"/>
    <property type="match status" value="1"/>
</dbReference>
<gene>
    <name evidence="1" type="ORF">PSYICH_LOCUS8065</name>
</gene>
<name>A0A9P0CWD7_9CUCU</name>
<evidence type="ECO:0000313" key="1">
    <source>
        <dbReference type="EMBL" id="CAH1107430.1"/>
    </source>
</evidence>
<sequence>MNEVPNTVAEENPVHIKIEKIESVTNESILSVPQKLITYNAENKPMFAEYKLVLKVVNVDEEQNDEIEITEEATQIEDNSMSSAPPEIYHHGVKAQWTHNETLALINSVETHYEDMHHSKKRKTFWDVVSNEMISNNFEHECPEPSTDGT</sequence>
<protein>
    <submittedName>
        <fullName evidence="1">Uncharacterized protein</fullName>
    </submittedName>
</protein>
<evidence type="ECO:0000313" key="2">
    <source>
        <dbReference type="Proteomes" id="UP001153636"/>
    </source>
</evidence>
<keyword evidence="2" id="KW-1185">Reference proteome</keyword>
<dbReference type="OrthoDB" id="6742202at2759"/>
<dbReference type="EMBL" id="OV651833">
    <property type="protein sequence ID" value="CAH1107430.1"/>
    <property type="molecule type" value="Genomic_DNA"/>
</dbReference>
<reference evidence="1" key="1">
    <citation type="submission" date="2022-01" db="EMBL/GenBank/DDBJ databases">
        <authorList>
            <person name="King R."/>
        </authorList>
    </citation>
    <scope>NUCLEOTIDE SEQUENCE</scope>
</reference>
<organism evidence="1 2">
    <name type="scientific">Psylliodes chrysocephalus</name>
    <dbReference type="NCBI Taxonomy" id="3402493"/>
    <lineage>
        <taxon>Eukaryota</taxon>
        <taxon>Metazoa</taxon>
        <taxon>Ecdysozoa</taxon>
        <taxon>Arthropoda</taxon>
        <taxon>Hexapoda</taxon>
        <taxon>Insecta</taxon>
        <taxon>Pterygota</taxon>
        <taxon>Neoptera</taxon>
        <taxon>Endopterygota</taxon>
        <taxon>Coleoptera</taxon>
        <taxon>Polyphaga</taxon>
        <taxon>Cucujiformia</taxon>
        <taxon>Chrysomeloidea</taxon>
        <taxon>Chrysomelidae</taxon>
        <taxon>Galerucinae</taxon>
        <taxon>Alticini</taxon>
        <taxon>Psylliodes</taxon>
    </lineage>
</organism>